<dbReference type="GO" id="GO:0006308">
    <property type="term" value="P:DNA catabolic process"/>
    <property type="evidence" value="ECO:0007669"/>
    <property type="project" value="UniProtKB-UniRule"/>
</dbReference>
<dbReference type="AlphaFoldDB" id="A0A8J6NIV6"/>
<comment type="subcellular location">
    <subcellularLocation>
        <location evidence="5 6">Cytoplasm</location>
    </subcellularLocation>
</comment>
<evidence type="ECO:0000256" key="3">
    <source>
        <dbReference type="ARBA" id="ARBA00022801"/>
    </source>
</evidence>
<dbReference type="InterPro" id="IPR020579">
    <property type="entry name" value="Exonuc_VII_lsu_C"/>
</dbReference>
<dbReference type="Pfam" id="PF13742">
    <property type="entry name" value="tRNA_anti_2"/>
    <property type="match status" value="1"/>
</dbReference>
<evidence type="ECO:0000256" key="6">
    <source>
        <dbReference type="RuleBase" id="RU004355"/>
    </source>
</evidence>
<feature type="domain" description="Exonuclease VII large subunit C-terminal" evidence="7">
    <location>
        <begin position="130"/>
        <end position="339"/>
    </location>
</feature>
<evidence type="ECO:0000256" key="1">
    <source>
        <dbReference type="ARBA" id="ARBA00022490"/>
    </source>
</evidence>
<evidence type="ECO:0000313" key="10">
    <source>
        <dbReference type="Proteomes" id="UP000614469"/>
    </source>
</evidence>
<dbReference type="EMBL" id="JACNJN010000071">
    <property type="protein sequence ID" value="MBC8334548.1"/>
    <property type="molecule type" value="Genomic_DNA"/>
</dbReference>
<accession>A0A8J6NIV6</accession>
<dbReference type="GO" id="GO:0005737">
    <property type="term" value="C:cytoplasm"/>
    <property type="evidence" value="ECO:0007669"/>
    <property type="project" value="UniProtKB-SubCell"/>
</dbReference>
<dbReference type="EC" id="3.1.11.6" evidence="5"/>
<dbReference type="Pfam" id="PF02601">
    <property type="entry name" value="Exonuc_VII_L"/>
    <property type="match status" value="1"/>
</dbReference>
<feature type="domain" description="OB-fold nucleic acid binding" evidence="8">
    <location>
        <begin position="12"/>
        <end position="107"/>
    </location>
</feature>
<comment type="function">
    <text evidence="5">Bidirectionally degrades single-stranded DNA into large acid-insoluble oligonucleotides, which are then degraded further into small acid-soluble oligonucleotides.</text>
</comment>
<dbReference type="GO" id="GO:0003676">
    <property type="term" value="F:nucleic acid binding"/>
    <property type="evidence" value="ECO:0007669"/>
    <property type="project" value="InterPro"/>
</dbReference>
<comment type="similarity">
    <text evidence="5 6">Belongs to the XseA family.</text>
</comment>
<keyword evidence="4 5" id="KW-0269">Exonuclease</keyword>
<gene>
    <name evidence="5 9" type="primary">xseA</name>
    <name evidence="9" type="ORF">H8E29_04730</name>
</gene>
<dbReference type="PANTHER" id="PTHR30008:SF0">
    <property type="entry name" value="EXODEOXYRIBONUCLEASE 7 LARGE SUBUNIT"/>
    <property type="match status" value="1"/>
</dbReference>
<keyword evidence="3 5" id="KW-0378">Hydrolase</keyword>
<dbReference type="GO" id="GO:0008855">
    <property type="term" value="F:exodeoxyribonuclease VII activity"/>
    <property type="evidence" value="ECO:0007669"/>
    <property type="project" value="UniProtKB-UniRule"/>
</dbReference>
<dbReference type="InterPro" id="IPR025824">
    <property type="entry name" value="OB-fold_nuc-bd_dom"/>
</dbReference>
<dbReference type="NCBIfam" id="TIGR00237">
    <property type="entry name" value="xseA"/>
    <property type="match status" value="1"/>
</dbReference>
<name>A0A8J6NIV6_9CHLR</name>
<sequence length="405" mass="44898">MNQPSLFSSPRWTVTSLTAYLREIFESDEMLRDVWIQGEISNLSRPRSGHIYFTLKDGGAALRSVMWRSSTARLALDLREGMAVEAHGYLGIYDVSGQYQLYADEIRPVGEGLLYQEFLRLKEMLEAEGLFDDDRKRVIPELPKKIGIITSATGAALRDMLNTLQRRMPLAEVILAPTTVQGDTAPPKIIAALDDLLRIVPDLDVILLGRGGGSIEDLWAFNDERVVRAVAASPVPIISGVGHETDFTLTDFASDLRAATPTAAAELATPITIDELRGATSYYADQLKIQISNALDKYHINVDDLCVRLGYASPLKQIQRDAQSLDGLLYRLNTRQTHRQDLMWTRIKGMNRRLEALNPQAVLGRGYAVLTRQTDQKIVGSVDDANAGDELKVRVADGEFGVKVT</sequence>
<dbReference type="GO" id="GO:0009318">
    <property type="term" value="C:exodeoxyribonuclease VII complex"/>
    <property type="evidence" value="ECO:0007669"/>
    <property type="project" value="UniProtKB-UniRule"/>
</dbReference>
<evidence type="ECO:0000256" key="4">
    <source>
        <dbReference type="ARBA" id="ARBA00022839"/>
    </source>
</evidence>
<evidence type="ECO:0000256" key="2">
    <source>
        <dbReference type="ARBA" id="ARBA00022722"/>
    </source>
</evidence>
<dbReference type="HAMAP" id="MF_00378">
    <property type="entry name" value="Exonuc_7_L"/>
    <property type="match status" value="1"/>
</dbReference>
<comment type="subunit">
    <text evidence="5">Heterooligomer composed of large and small subunits.</text>
</comment>
<dbReference type="InterPro" id="IPR003753">
    <property type="entry name" value="Exonuc_VII_L"/>
</dbReference>
<protein>
    <recommendedName>
        <fullName evidence="5">Exodeoxyribonuclease 7 large subunit</fullName>
        <ecNumber evidence="5">3.1.11.6</ecNumber>
    </recommendedName>
    <alternativeName>
        <fullName evidence="5">Exodeoxyribonuclease VII large subunit</fullName>
        <shortName evidence="5">Exonuclease VII large subunit</shortName>
    </alternativeName>
</protein>
<dbReference type="PANTHER" id="PTHR30008">
    <property type="entry name" value="EXODEOXYRIBONUCLEASE 7 LARGE SUBUNIT"/>
    <property type="match status" value="1"/>
</dbReference>
<dbReference type="Proteomes" id="UP000614469">
    <property type="component" value="Unassembled WGS sequence"/>
</dbReference>
<evidence type="ECO:0000313" key="9">
    <source>
        <dbReference type="EMBL" id="MBC8334548.1"/>
    </source>
</evidence>
<comment type="catalytic activity">
    <reaction evidence="5 6">
        <text>Exonucleolytic cleavage in either 5'- to 3'- or 3'- to 5'-direction to yield nucleoside 5'-phosphates.</text>
        <dbReference type="EC" id="3.1.11.6"/>
    </reaction>
</comment>
<evidence type="ECO:0000259" key="8">
    <source>
        <dbReference type="Pfam" id="PF13742"/>
    </source>
</evidence>
<organism evidence="9 10">
    <name type="scientific">Candidatus Desulfolinea nitratireducens</name>
    <dbReference type="NCBI Taxonomy" id="2841698"/>
    <lineage>
        <taxon>Bacteria</taxon>
        <taxon>Bacillati</taxon>
        <taxon>Chloroflexota</taxon>
        <taxon>Anaerolineae</taxon>
        <taxon>Anaerolineales</taxon>
        <taxon>Anaerolineales incertae sedis</taxon>
        <taxon>Candidatus Desulfolinea</taxon>
    </lineage>
</organism>
<evidence type="ECO:0000256" key="5">
    <source>
        <dbReference type="HAMAP-Rule" id="MF_00378"/>
    </source>
</evidence>
<reference evidence="9 10" key="1">
    <citation type="submission" date="2020-08" db="EMBL/GenBank/DDBJ databases">
        <title>Bridging the membrane lipid divide: bacteria of the FCB group superphylum have the potential to synthesize archaeal ether lipids.</title>
        <authorList>
            <person name="Villanueva L."/>
            <person name="Von Meijenfeldt F.A.B."/>
            <person name="Westbye A.B."/>
            <person name="Yadav S."/>
            <person name="Hopmans E.C."/>
            <person name="Dutilh B.E."/>
            <person name="Sinninghe Damste J.S."/>
        </authorList>
    </citation>
    <scope>NUCLEOTIDE SEQUENCE [LARGE SCALE GENOMIC DNA]</scope>
    <source>
        <strain evidence="9">NIOZ-UU36</strain>
    </source>
</reference>
<proteinExistence type="inferred from homology"/>
<dbReference type="CDD" id="cd04489">
    <property type="entry name" value="ExoVII_LU_OBF"/>
    <property type="match status" value="1"/>
</dbReference>
<comment type="caution">
    <text evidence="9">The sequence shown here is derived from an EMBL/GenBank/DDBJ whole genome shotgun (WGS) entry which is preliminary data.</text>
</comment>
<evidence type="ECO:0000259" key="7">
    <source>
        <dbReference type="Pfam" id="PF02601"/>
    </source>
</evidence>
<keyword evidence="2 5" id="KW-0540">Nuclease</keyword>
<keyword evidence="1 5" id="KW-0963">Cytoplasm</keyword>